<dbReference type="PROSITE" id="PS50158">
    <property type="entry name" value="ZF_CCHC"/>
    <property type="match status" value="1"/>
</dbReference>
<feature type="transmembrane region" description="Helical" evidence="17">
    <location>
        <begin position="12"/>
        <end position="32"/>
    </location>
</feature>
<accession>A0A3Q2GCR4</accession>
<dbReference type="SMART" id="SM00369">
    <property type="entry name" value="LRR_TYP"/>
    <property type="match status" value="11"/>
</dbReference>
<dbReference type="Ensembl" id="ENSCVAT00000008043.1">
    <property type="protein sequence ID" value="ENSCVAP00000022935.1"/>
    <property type="gene ID" value="ENSCVAG00000005939.1"/>
</dbReference>
<feature type="domain" description="TIR" evidence="18">
    <location>
        <begin position="676"/>
        <end position="844"/>
    </location>
</feature>
<dbReference type="InterPro" id="IPR003591">
    <property type="entry name" value="Leu-rich_rpt_typical-subtyp"/>
</dbReference>
<keyword evidence="6" id="KW-0732">Signal</keyword>
<dbReference type="PIRSF" id="PIRSF037595">
    <property type="entry name" value="Toll-like_receptor"/>
    <property type="match status" value="1"/>
</dbReference>
<dbReference type="GO" id="GO:0005886">
    <property type="term" value="C:plasma membrane"/>
    <property type="evidence" value="ECO:0007669"/>
    <property type="project" value="TreeGrafter"/>
</dbReference>
<dbReference type="InterPro" id="IPR032675">
    <property type="entry name" value="LRR_dom_sf"/>
</dbReference>
<dbReference type="Gene3D" id="3.40.50.10140">
    <property type="entry name" value="Toll/interleukin-1 receptor homology (TIR) domain"/>
    <property type="match status" value="1"/>
</dbReference>
<dbReference type="InterPro" id="IPR001878">
    <property type="entry name" value="Znf_CCHC"/>
</dbReference>
<evidence type="ECO:0000256" key="11">
    <source>
        <dbReference type="ARBA" id="ARBA00023170"/>
    </source>
</evidence>
<evidence type="ECO:0000256" key="8">
    <source>
        <dbReference type="ARBA" id="ARBA00022859"/>
    </source>
</evidence>
<evidence type="ECO:0000256" key="1">
    <source>
        <dbReference type="ARBA" id="ARBA00004479"/>
    </source>
</evidence>
<dbReference type="InterPro" id="IPR000157">
    <property type="entry name" value="TIR_dom"/>
</dbReference>
<keyword evidence="9 17" id="KW-1133">Transmembrane helix</keyword>
<dbReference type="STRING" id="28743.ENSCVAP00000022935"/>
<dbReference type="Pfam" id="PF13855">
    <property type="entry name" value="LRR_8"/>
    <property type="match status" value="3"/>
</dbReference>
<evidence type="ECO:0000256" key="10">
    <source>
        <dbReference type="ARBA" id="ARBA00023136"/>
    </source>
</evidence>
<dbReference type="GO" id="GO:0003676">
    <property type="term" value="F:nucleic acid binding"/>
    <property type="evidence" value="ECO:0007669"/>
    <property type="project" value="InterPro"/>
</dbReference>
<dbReference type="OMA" id="NHISGAF"/>
<evidence type="ECO:0000256" key="12">
    <source>
        <dbReference type="ARBA" id="ARBA00023180"/>
    </source>
</evidence>
<organism evidence="20 21">
    <name type="scientific">Cyprinodon variegatus</name>
    <name type="common">Sheepshead minnow</name>
    <dbReference type="NCBI Taxonomy" id="28743"/>
    <lineage>
        <taxon>Eukaryota</taxon>
        <taxon>Metazoa</taxon>
        <taxon>Chordata</taxon>
        <taxon>Craniata</taxon>
        <taxon>Vertebrata</taxon>
        <taxon>Euteleostomi</taxon>
        <taxon>Actinopterygii</taxon>
        <taxon>Neopterygii</taxon>
        <taxon>Teleostei</taxon>
        <taxon>Neoteleostei</taxon>
        <taxon>Acanthomorphata</taxon>
        <taxon>Ovalentaria</taxon>
        <taxon>Atherinomorphae</taxon>
        <taxon>Cyprinodontiformes</taxon>
        <taxon>Cyprinodontidae</taxon>
        <taxon>Cyprinodon</taxon>
    </lineage>
</organism>
<protein>
    <recommendedName>
        <fullName evidence="22">TIR domain-containing protein</fullName>
    </recommendedName>
</protein>
<dbReference type="InterPro" id="IPR035897">
    <property type="entry name" value="Toll_tir_struct_dom_sf"/>
</dbReference>
<keyword evidence="13 14" id="KW-0395">Inflammatory response</keyword>
<keyword evidence="15" id="KW-0862">Zinc</keyword>
<evidence type="ECO:0000256" key="14">
    <source>
        <dbReference type="PIRNR" id="PIRNR037595"/>
    </source>
</evidence>
<evidence type="ECO:0000256" key="3">
    <source>
        <dbReference type="ARBA" id="ARBA00022588"/>
    </source>
</evidence>
<dbReference type="InterPro" id="IPR017241">
    <property type="entry name" value="Toll-like_receptor"/>
</dbReference>
<dbReference type="AlphaFoldDB" id="A0A3Q2GCR4"/>
<dbReference type="Proteomes" id="UP000265020">
    <property type="component" value="Unassembled WGS sequence"/>
</dbReference>
<sequence>VARSVCSLRTFFLLWRFFWLFLYVNPSITYSLKKCTIIYQENSSADVLVDCAYRKLMTFPDDIPKHATSLDLLCNEVKRINREDLSEILTNLTNNMFKGLFNLTVLDLSENQINLIENSALKSLISLEFLDLSDNQLYKITDIIPILQLPQIRRLSLDCNNFSTFETKDLPMNLSSSLNELKVSSCSLNFFSITTSIFPFLQKFDVSKCGCSVPAKCEVPDKALVKNISQLIIKEMSYECIEQLLTNLLSLHHLQLVEMEEYIRKGLLSKVCKITKVKRLDLFDNDLDNFTTELSTCSQLITLDLSKNRIAELPKGSIQQMELLQSLNVSHNLLSKVPHDVRSLACLKILDLNSNRILELTCEDFMNCVVQNLTDLKRLDLSNNLLRRFGDTFKVALKKLEFLDLTDSHILSLRTKDFQSLESLKQLNVATYFFTKTKPKKALLQKEPVIHGLQQLENFTIEFTSEDALTVPNLSIYKGENIPFKSMKRLTSLSFAETDLSKMNPELFHPIQNLQALDLSNSKLISLDFLVKANLSALRFLKLSNNELTVINETVFQSLPSLTYLDLSKNPFTCDCSNAGFIRWAKSNKQTQVANTHQYICSFPVNEQGHFLLDFDINYCLNNGSFFYFVSSTFLVVLTLLISFIHHFLKSHLVYAFYLFKAYLYDSRKRMKEGPHKFDAFISYNAHDEDWVYSKMVPVLEGEQGWRLCLHHRDFQPGKLIQLAKEMLMKKHIPAVKHRVNVQAHTTSACSCGHLSDSGAIEDLRKQMLKLQSQMSALLSKDSNSAKPENQLKKQKPKSGQTSSRPRPWFCFKCGQDGHIAPNCSSQPNSSLVEEKRRQLKQKQQSWEKSKPLN</sequence>
<keyword evidence="21" id="KW-1185">Reference proteome</keyword>
<dbReference type="PROSITE" id="PS50104">
    <property type="entry name" value="TIR"/>
    <property type="match status" value="1"/>
</dbReference>
<dbReference type="PANTHER" id="PTHR24365">
    <property type="entry name" value="TOLL-LIKE RECEPTOR"/>
    <property type="match status" value="1"/>
</dbReference>
<evidence type="ECO:0008006" key="22">
    <source>
        <dbReference type="Google" id="ProtNLM"/>
    </source>
</evidence>
<feature type="region of interest" description="Disordered" evidence="16">
    <location>
        <begin position="821"/>
        <end position="854"/>
    </location>
</feature>
<dbReference type="InterPro" id="IPR001611">
    <property type="entry name" value="Leu-rich_rpt"/>
</dbReference>
<dbReference type="SUPFAM" id="SSF52058">
    <property type="entry name" value="L domain-like"/>
    <property type="match status" value="2"/>
</dbReference>
<evidence type="ECO:0000313" key="21">
    <source>
        <dbReference type="Proteomes" id="UP000265020"/>
    </source>
</evidence>
<keyword evidence="7" id="KW-0677">Repeat</keyword>
<keyword evidence="4" id="KW-0433">Leucine-rich repeat</keyword>
<dbReference type="GO" id="GO:0006954">
    <property type="term" value="P:inflammatory response"/>
    <property type="evidence" value="ECO:0007669"/>
    <property type="project" value="UniProtKB-UniRule"/>
</dbReference>
<dbReference type="SUPFAM" id="SSF52200">
    <property type="entry name" value="Toll/Interleukin receptor TIR domain"/>
    <property type="match status" value="1"/>
</dbReference>
<feature type="transmembrane region" description="Helical" evidence="17">
    <location>
        <begin position="626"/>
        <end position="649"/>
    </location>
</feature>
<evidence type="ECO:0000256" key="9">
    <source>
        <dbReference type="ARBA" id="ARBA00022989"/>
    </source>
</evidence>
<keyword evidence="11 14" id="KW-0675">Receptor</keyword>
<dbReference type="Gene3D" id="3.80.10.10">
    <property type="entry name" value="Ribonuclease Inhibitor"/>
    <property type="match status" value="3"/>
</dbReference>
<dbReference type="PANTHER" id="PTHR24365:SF522">
    <property type="entry name" value="LOW QUALITY PROTEIN: TOLL-LIKE RECEPTOR 13-RELATED"/>
    <property type="match status" value="1"/>
</dbReference>
<reference evidence="20" key="2">
    <citation type="submission" date="2025-09" db="UniProtKB">
        <authorList>
            <consortium name="Ensembl"/>
        </authorList>
    </citation>
    <scope>IDENTIFICATION</scope>
</reference>
<evidence type="ECO:0000256" key="4">
    <source>
        <dbReference type="ARBA" id="ARBA00022614"/>
    </source>
</evidence>
<evidence type="ECO:0000256" key="17">
    <source>
        <dbReference type="SAM" id="Phobius"/>
    </source>
</evidence>
<dbReference type="GO" id="GO:0004888">
    <property type="term" value="F:transmembrane signaling receptor activity"/>
    <property type="evidence" value="ECO:0007669"/>
    <property type="project" value="InterPro"/>
</dbReference>
<dbReference type="SMART" id="SM00365">
    <property type="entry name" value="LRR_SD22"/>
    <property type="match status" value="4"/>
</dbReference>
<evidence type="ECO:0000256" key="13">
    <source>
        <dbReference type="ARBA" id="ARBA00023198"/>
    </source>
</evidence>
<evidence type="ECO:0000256" key="6">
    <source>
        <dbReference type="ARBA" id="ARBA00022729"/>
    </source>
</evidence>
<evidence type="ECO:0000256" key="15">
    <source>
        <dbReference type="PROSITE-ProRule" id="PRU00047"/>
    </source>
</evidence>
<dbReference type="GO" id="GO:0045087">
    <property type="term" value="P:innate immune response"/>
    <property type="evidence" value="ECO:0007669"/>
    <property type="project" value="UniProtKB-UniRule"/>
</dbReference>
<comment type="similarity">
    <text evidence="2 14">Belongs to the Toll-like receptor family.</text>
</comment>
<evidence type="ECO:0000256" key="2">
    <source>
        <dbReference type="ARBA" id="ARBA00009634"/>
    </source>
</evidence>
<keyword evidence="12" id="KW-0325">Glycoprotein</keyword>
<dbReference type="SUPFAM" id="SSF57756">
    <property type="entry name" value="Retrovirus zinc finger-like domains"/>
    <property type="match status" value="1"/>
</dbReference>
<proteinExistence type="inferred from homology"/>
<reference evidence="20" key="1">
    <citation type="submission" date="2025-08" db="UniProtKB">
        <authorList>
            <consortium name="Ensembl"/>
        </authorList>
    </citation>
    <scope>IDENTIFICATION</scope>
</reference>
<dbReference type="Pfam" id="PF00098">
    <property type="entry name" value="zf-CCHC"/>
    <property type="match status" value="1"/>
</dbReference>
<dbReference type="SMART" id="SM00343">
    <property type="entry name" value="ZnF_C2HC"/>
    <property type="match status" value="1"/>
</dbReference>
<dbReference type="PROSITE" id="PS51450">
    <property type="entry name" value="LRR"/>
    <property type="match status" value="4"/>
</dbReference>
<feature type="compositionally biased region" description="Polar residues" evidence="16">
    <location>
        <begin position="823"/>
        <end position="832"/>
    </location>
</feature>
<evidence type="ECO:0000256" key="7">
    <source>
        <dbReference type="ARBA" id="ARBA00022737"/>
    </source>
</evidence>
<keyword evidence="10 17" id="KW-0472">Membrane</keyword>
<keyword evidence="15" id="KW-0863">Zinc-finger</keyword>
<evidence type="ECO:0000256" key="16">
    <source>
        <dbReference type="SAM" id="MobiDB-lite"/>
    </source>
</evidence>
<dbReference type="GeneTree" id="ENSGT00940000163999"/>
<evidence type="ECO:0000313" key="20">
    <source>
        <dbReference type="Ensembl" id="ENSCVAP00000022935.1"/>
    </source>
</evidence>
<dbReference type="GO" id="GO:0008270">
    <property type="term" value="F:zinc ion binding"/>
    <property type="evidence" value="ECO:0007669"/>
    <property type="project" value="UniProtKB-KW"/>
</dbReference>
<comment type="subcellular location">
    <subcellularLocation>
        <location evidence="1">Membrane</location>
        <topology evidence="1">Single-pass type I membrane protein</topology>
    </subcellularLocation>
</comment>
<evidence type="ECO:0000256" key="5">
    <source>
        <dbReference type="ARBA" id="ARBA00022692"/>
    </source>
</evidence>
<keyword evidence="8 14" id="KW-0391">Immunity</keyword>
<name>A0A3Q2GCR4_CYPVA</name>
<evidence type="ECO:0000259" key="19">
    <source>
        <dbReference type="PROSITE" id="PS50158"/>
    </source>
</evidence>
<keyword evidence="3 14" id="KW-0399">Innate immunity</keyword>
<dbReference type="GO" id="GO:0002224">
    <property type="term" value="P:toll-like receptor signaling pathway"/>
    <property type="evidence" value="ECO:0007669"/>
    <property type="project" value="InterPro"/>
</dbReference>
<keyword evidence="15" id="KW-0479">Metal-binding</keyword>
<keyword evidence="5 17" id="KW-0812">Transmembrane</keyword>
<feature type="region of interest" description="Disordered" evidence="16">
    <location>
        <begin position="780"/>
        <end position="807"/>
    </location>
</feature>
<dbReference type="InterPro" id="IPR036875">
    <property type="entry name" value="Znf_CCHC_sf"/>
</dbReference>
<feature type="domain" description="CCHC-type" evidence="19">
    <location>
        <begin position="811"/>
        <end position="824"/>
    </location>
</feature>
<evidence type="ECO:0000259" key="18">
    <source>
        <dbReference type="PROSITE" id="PS50104"/>
    </source>
</evidence>